<proteinExistence type="predicted"/>
<accession>A0A835JW28</accession>
<gene>
    <name evidence="3" type="ORF">SADUNF_Sadunf09G0114700</name>
</gene>
<evidence type="ECO:0000256" key="1">
    <source>
        <dbReference type="SAM" id="Phobius"/>
    </source>
</evidence>
<comment type="caution">
    <text evidence="3">The sequence shown here is derived from an EMBL/GenBank/DDBJ whole genome shotgun (WGS) entry which is preliminary data.</text>
</comment>
<organism evidence="3 4">
    <name type="scientific">Salix dunnii</name>
    <dbReference type="NCBI Taxonomy" id="1413687"/>
    <lineage>
        <taxon>Eukaryota</taxon>
        <taxon>Viridiplantae</taxon>
        <taxon>Streptophyta</taxon>
        <taxon>Embryophyta</taxon>
        <taxon>Tracheophyta</taxon>
        <taxon>Spermatophyta</taxon>
        <taxon>Magnoliopsida</taxon>
        <taxon>eudicotyledons</taxon>
        <taxon>Gunneridae</taxon>
        <taxon>Pentapetalae</taxon>
        <taxon>rosids</taxon>
        <taxon>fabids</taxon>
        <taxon>Malpighiales</taxon>
        <taxon>Salicaceae</taxon>
        <taxon>Saliceae</taxon>
        <taxon>Salix</taxon>
    </lineage>
</organism>
<keyword evidence="1" id="KW-0812">Transmembrane</keyword>
<protein>
    <submittedName>
        <fullName evidence="3">Uncharacterized protein</fullName>
    </submittedName>
</protein>
<dbReference type="AlphaFoldDB" id="A0A835JW28"/>
<evidence type="ECO:0000313" key="4">
    <source>
        <dbReference type="Proteomes" id="UP000657918"/>
    </source>
</evidence>
<evidence type="ECO:0000256" key="2">
    <source>
        <dbReference type="SAM" id="SignalP"/>
    </source>
</evidence>
<name>A0A835JW28_9ROSI</name>
<keyword evidence="4" id="KW-1185">Reference proteome</keyword>
<sequence>MESKTFLPILYLGIVVLDLANAEAPAVFASEYSTADVGSSHFLPGVKARADFPPNGIGFHYSNTLEGSVMALIVMIFSFFMMFPWSAKLMGFKRSPLPLFAFASNPKLIKTAGFRGEKLIEQLSAVCDNLAAVKGSADTNFFSLSLFFISTRRNYLPAIDLHSNASTVP</sequence>
<keyword evidence="1" id="KW-1133">Transmembrane helix</keyword>
<keyword evidence="1" id="KW-0472">Membrane</keyword>
<feature type="chain" id="PRO_5032649518" evidence="2">
    <location>
        <begin position="23"/>
        <end position="169"/>
    </location>
</feature>
<feature type="signal peptide" evidence="2">
    <location>
        <begin position="1"/>
        <end position="22"/>
    </location>
</feature>
<evidence type="ECO:0000313" key="3">
    <source>
        <dbReference type="EMBL" id="KAF9676209.1"/>
    </source>
</evidence>
<feature type="transmembrane region" description="Helical" evidence="1">
    <location>
        <begin position="69"/>
        <end position="87"/>
    </location>
</feature>
<dbReference type="Proteomes" id="UP000657918">
    <property type="component" value="Unassembled WGS sequence"/>
</dbReference>
<dbReference type="EMBL" id="JADGMS010000009">
    <property type="protein sequence ID" value="KAF9676209.1"/>
    <property type="molecule type" value="Genomic_DNA"/>
</dbReference>
<reference evidence="3 4" key="1">
    <citation type="submission" date="2020-10" db="EMBL/GenBank/DDBJ databases">
        <title>Plant Genome Project.</title>
        <authorList>
            <person name="Zhang R.-G."/>
        </authorList>
    </citation>
    <scope>NUCLEOTIDE SEQUENCE [LARGE SCALE GENOMIC DNA]</scope>
    <source>
        <strain evidence="3">FAFU-HL-1</strain>
        <tissue evidence="3">Leaf</tissue>
    </source>
</reference>
<keyword evidence="2" id="KW-0732">Signal</keyword>